<proteinExistence type="predicted"/>
<feature type="transmembrane region" description="Helical" evidence="1">
    <location>
        <begin position="80"/>
        <end position="101"/>
    </location>
</feature>
<dbReference type="SUPFAM" id="SSF103473">
    <property type="entry name" value="MFS general substrate transporter"/>
    <property type="match status" value="1"/>
</dbReference>
<name>A0AA41VTD0_PAPNU</name>
<comment type="caution">
    <text evidence="2">The sequence shown here is derived from an EMBL/GenBank/DDBJ whole genome shotgun (WGS) entry which is preliminary data.</text>
</comment>
<evidence type="ECO:0000313" key="2">
    <source>
        <dbReference type="EMBL" id="MCL7047057.1"/>
    </source>
</evidence>
<dbReference type="Proteomes" id="UP001177140">
    <property type="component" value="Unassembled WGS sequence"/>
</dbReference>
<dbReference type="Gene3D" id="1.20.1250.20">
    <property type="entry name" value="MFS general substrate transporter like domains"/>
    <property type="match status" value="1"/>
</dbReference>
<organism evidence="2 3">
    <name type="scientific">Papaver nudicaule</name>
    <name type="common">Iceland poppy</name>
    <dbReference type="NCBI Taxonomy" id="74823"/>
    <lineage>
        <taxon>Eukaryota</taxon>
        <taxon>Viridiplantae</taxon>
        <taxon>Streptophyta</taxon>
        <taxon>Embryophyta</taxon>
        <taxon>Tracheophyta</taxon>
        <taxon>Spermatophyta</taxon>
        <taxon>Magnoliopsida</taxon>
        <taxon>Ranunculales</taxon>
        <taxon>Papaveraceae</taxon>
        <taxon>Papaveroideae</taxon>
        <taxon>Papaver</taxon>
    </lineage>
</organism>
<sequence>MAESGLGVMDYDERYEFLLNYDRSNNESGGRSYMRVVGGWRPAKIIIQAEMLVTIAFYGVASNLITYLTGPLHQSTVTAAININVWSAVGWMLPLVGAFVADTYLGRFRTIEISSFIYLVVSISLFLYMRYCELSIVIYKRLTHNLF</sequence>
<feature type="transmembrane region" description="Helical" evidence="1">
    <location>
        <begin position="45"/>
        <end position="68"/>
    </location>
</feature>
<protein>
    <submittedName>
        <fullName evidence="2">Uncharacterized protein</fullName>
    </submittedName>
</protein>
<keyword evidence="1" id="KW-0812">Transmembrane</keyword>
<evidence type="ECO:0000313" key="3">
    <source>
        <dbReference type="Proteomes" id="UP001177140"/>
    </source>
</evidence>
<dbReference type="PANTHER" id="PTHR11654">
    <property type="entry name" value="OLIGOPEPTIDE TRANSPORTER-RELATED"/>
    <property type="match status" value="1"/>
</dbReference>
<feature type="transmembrane region" description="Helical" evidence="1">
    <location>
        <begin position="113"/>
        <end position="131"/>
    </location>
</feature>
<reference evidence="2" key="1">
    <citation type="submission" date="2022-03" db="EMBL/GenBank/DDBJ databases">
        <title>A functionally conserved STORR gene fusion in Papaver species that diverged 16.8 million years ago.</title>
        <authorList>
            <person name="Catania T."/>
        </authorList>
    </citation>
    <scope>NUCLEOTIDE SEQUENCE</scope>
    <source>
        <strain evidence="2">S-191538</strain>
    </source>
</reference>
<dbReference type="AlphaFoldDB" id="A0AA41VTD0"/>
<gene>
    <name evidence="2" type="ORF">MKW94_017923</name>
</gene>
<keyword evidence="3" id="KW-1185">Reference proteome</keyword>
<dbReference type="EMBL" id="JAJJMA010288907">
    <property type="protein sequence ID" value="MCL7047057.1"/>
    <property type="molecule type" value="Genomic_DNA"/>
</dbReference>
<accession>A0AA41VTD0</accession>
<dbReference type="InterPro" id="IPR036259">
    <property type="entry name" value="MFS_trans_sf"/>
</dbReference>
<keyword evidence="1" id="KW-1133">Transmembrane helix</keyword>
<evidence type="ECO:0000256" key="1">
    <source>
        <dbReference type="SAM" id="Phobius"/>
    </source>
</evidence>
<keyword evidence="1" id="KW-0472">Membrane</keyword>